<accession>A0AAD7CAA9</accession>
<protein>
    <recommendedName>
        <fullName evidence="3">F-box domain-containing protein</fullName>
    </recommendedName>
</protein>
<name>A0AAD7CAA9_9AGAR</name>
<dbReference type="SUPFAM" id="SSF52047">
    <property type="entry name" value="RNI-like"/>
    <property type="match status" value="1"/>
</dbReference>
<evidence type="ECO:0000313" key="2">
    <source>
        <dbReference type="Proteomes" id="UP001221142"/>
    </source>
</evidence>
<dbReference type="PANTHER" id="PTHR42057">
    <property type="entry name" value="F-BOX DOMAIN PROTEIN (AFU_ORTHOLOGUE AFUA_4G00200)"/>
    <property type="match status" value="1"/>
</dbReference>
<keyword evidence="2" id="KW-1185">Reference proteome</keyword>
<proteinExistence type="predicted"/>
<comment type="caution">
    <text evidence="1">The sequence shown here is derived from an EMBL/GenBank/DDBJ whole genome shotgun (WGS) entry which is preliminary data.</text>
</comment>
<reference evidence="1" key="1">
    <citation type="submission" date="2023-03" db="EMBL/GenBank/DDBJ databases">
        <title>Massive genome expansion in bonnet fungi (Mycena s.s.) driven by repeated elements and novel gene families across ecological guilds.</title>
        <authorList>
            <consortium name="Lawrence Berkeley National Laboratory"/>
            <person name="Harder C.B."/>
            <person name="Miyauchi S."/>
            <person name="Viragh M."/>
            <person name="Kuo A."/>
            <person name="Thoen E."/>
            <person name="Andreopoulos B."/>
            <person name="Lu D."/>
            <person name="Skrede I."/>
            <person name="Drula E."/>
            <person name="Henrissat B."/>
            <person name="Morin E."/>
            <person name="Kohler A."/>
            <person name="Barry K."/>
            <person name="LaButti K."/>
            <person name="Morin E."/>
            <person name="Salamov A."/>
            <person name="Lipzen A."/>
            <person name="Mereny Z."/>
            <person name="Hegedus B."/>
            <person name="Baldrian P."/>
            <person name="Stursova M."/>
            <person name="Weitz H."/>
            <person name="Taylor A."/>
            <person name="Grigoriev I.V."/>
            <person name="Nagy L.G."/>
            <person name="Martin F."/>
            <person name="Kauserud H."/>
        </authorList>
    </citation>
    <scope>NUCLEOTIDE SEQUENCE</scope>
    <source>
        <strain evidence="1">9284</strain>
    </source>
</reference>
<sequence length="419" mass="47590">MANFSPEIFQLILNELKYDPYDGLEALLNLRLVSKTVNAITIPLFFSVLLVRDDLESARAVSFLQRCDESIRTAVREVVFEADNEEFALGAWKGGIAIAMSWRHGQGTTLKQSEALYAKERTALTNFFSRLSNFPNLRRLRFNFYSSYEEGPKKDPIAATCAATHFLRKQNALLEALAKNPPPPLTSLVMTNLIGVHDDVYHAEEFQVIFRTLKRLEISVLSNPHGDFVAEADESFQQCSDFWEFNLSDMVRNSTSLTSLTLGSDDCGAGLHIHLRDVFLPQLSELVLHNFILDPSWAESDLALLATRHKNTLSHLELHGCSVRCQQNDQRNVLRPWHAVFELFEAELSKLRRFVFLDDQGKEGFLQRGRFLYTVLPTAGRDPTTFVHYDGRVNGEELDLPAFKRLVANVELRLKAQAL</sequence>
<dbReference type="AlphaFoldDB" id="A0AAD7CAA9"/>
<dbReference type="EMBL" id="JARKIF010000004">
    <property type="protein sequence ID" value="KAJ7641787.1"/>
    <property type="molecule type" value="Genomic_DNA"/>
</dbReference>
<evidence type="ECO:0008006" key="3">
    <source>
        <dbReference type="Google" id="ProtNLM"/>
    </source>
</evidence>
<gene>
    <name evidence="1" type="ORF">FB45DRAFT_901008</name>
</gene>
<evidence type="ECO:0000313" key="1">
    <source>
        <dbReference type="EMBL" id="KAJ7641787.1"/>
    </source>
</evidence>
<dbReference type="Proteomes" id="UP001221142">
    <property type="component" value="Unassembled WGS sequence"/>
</dbReference>
<dbReference type="PANTHER" id="PTHR42057:SF2">
    <property type="entry name" value="F-BOX DOMAIN PROTEIN (AFU_ORTHOLOGUE AFUA_4G00200)-RELATED"/>
    <property type="match status" value="1"/>
</dbReference>
<organism evidence="1 2">
    <name type="scientific">Roridomyces roridus</name>
    <dbReference type="NCBI Taxonomy" id="1738132"/>
    <lineage>
        <taxon>Eukaryota</taxon>
        <taxon>Fungi</taxon>
        <taxon>Dikarya</taxon>
        <taxon>Basidiomycota</taxon>
        <taxon>Agaricomycotina</taxon>
        <taxon>Agaricomycetes</taxon>
        <taxon>Agaricomycetidae</taxon>
        <taxon>Agaricales</taxon>
        <taxon>Marasmiineae</taxon>
        <taxon>Mycenaceae</taxon>
        <taxon>Roridomyces</taxon>
    </lineage>
</organism>